<evidence type="ECO:0000256" key="7">
    <source>
        <dbReference type="ARBA" id="ARBA00022989"/>
    </source>
</evidence>
<evidence type="ECO:0000256" key="9">
    <source>
        <dbReference type="SAM" id="Phobius"/>
    </source>
</evidence>
<evidence type="ECO:0000313" key="12">
    <source>
        <dbReference type="Proteomes" id="UP000254794"/>
    </source>
</evidence>
<evidence type="ECO:0000256" key="2">
    <source>
        <dbReference type="ARBA" id="ARBA00022448"/>
    </source>
</evidence>
<accession>A0A378JMF9</accession>
<evidence type="ECO:0000256" key="5">
    <source>
        <dbReference type="ARBA" id="ARBA00022692"/>
    </source>
</evidence>
<keyword evidence="12" id="KW-1185">Reference proteome</keyword>
<organism evidence="11 12">
    <name type="scientific">Legionella busanensis</name>
    <dbReference type="NCBI Taxonomy" id="190655"/>
    <lineage>
        <taxon>Bacteria</taxon>
        <taxon>Pseudomonadati</taxon>
        <taxon>Pseudomonadota</taxon>
        <taxon>Gammaproteobacteria</taxon>
        <taxon>Legionellales</taxon>
        <taxon>Legionellaceae</taxon>
        <taxon>Legionella</taxon>
    </lineage>
</organism>
<gene>
    <name evidence="11" type="ORF">NCTC13316_01334</name>
</gene>
<protein>
    <submittedName>
        <fullName evidence="11">General secretion pathway protein C</fullName>
    </submittedName>
</protein>
<keyword evidence="6" id="KW-0653">Protein transport</keyword>
<evidence type="ECO:0000256" key="3">
    <source>
        <dbReference type="ARBA" id="ARBA00022475"/>
    </source>
</evidence>
<keyword evidence="5 9" id="KW-0812">Transmembrane</keyword>
<evidence type="ECO:0000256" key="6">
    <source>
        <dbReference type="ARBA" id="ARBA00022927"/>
    </source>
</evidence>
<feature type="transmembrane region" description="Helical" evidence="9">
    <location>
        <begin position="13"/>
        <end position="31"/>
    </location>
</feature>
<comment type="subcellular location">
    <subcellularLocation>
        <location evidence="1">Cell inner membrane</location>
    </subcellularLocation>
</comment>
<dbReference type="InterPro" id="IPR024961">
    <property type="entry name" value="T2SS_GspC_N"/>
</dbReference>
<keyword evidence="2" id="KW-0813">Transport</keyword>
<dbReference type="Proteomes" id="UP000254794">
    <property type="component" value="Unassembled WGS sequence"/>
</dbReference>
<keyword evidence="8 9" id="KW-0472">Membrane</keyword>
<dbReference type="Gene3D" id="2.30.30.830">
    <property type="match status" value="1"/>
</dbReference>
<dbReference type="RefSeq" id="WP_115330888.1">
    <property type="nucleotide sequence ID" value="NZ_CAAAHP010000001.1"/>
</dbReference>
<evidence type="ECO:0000313" key="11">
    <source>
        <dbReference type="EMBL" id="STX51240.1"/>
    </source>
</evidence>
<dbReference type="GO" id="GO:0005886">
    <property type="term" value="C:plasma membrane"/>
    <property type="evidence" value="ECO:0007669"/>
    <property type="project" value="UniProtKB-SubCell"/>
</dbReference>
<feature type="domain" description="Type II secretion system protein GspC N-terminal" evidence="10">
    <location>
        <begin position="17"/>
        <end position="150"/>
    </location>
</feature>
<sequence length="169" mass="18781">MELRKLFLSVSEYQKLIAIIVFLIMASLFFYQIMNFLKQDLSVNISAQPTINNAKQIKITNNSLIFTKPLFGNYIPVINEVDIKESTLDVELVGIMFSPNSGDSQVIIKDTAGEERTYIVGDTLPGGAVVKRINENGVVVLYNGSLESLGLPKIELLFNKPAKPLISEE</sequence>
<dbReference type="Pfam" id="PF11356">
    <property type="entry name" value="T2SSC"/>
    <property type="match status" value="1"/>
</dbReference>
<dbReference type="OrthoDB" id="5574088at2"/>
<reference evidence="11 12" key="1">
    <citation type="submission" date="2018-06" db="EMBL/GenBank/DDBJ databases">
        <authorList>
            <consortium name="Pathogen Informatics"/>
            <person name="Doyle S."/>
        </authorList>
    </citation>
    <scope>NUCLEOTIDE SEQUENCE [LARGE SCALE GENOMIC DNA]</scope>
    <source>
        <strain evidence="11 12">NCTC13316</strain>
    </source>
</reference>
<evidence type="ECO:0000259" key="10">
    <source>
        <dbReference type="Pfam" id="PF11356"/>
    </source>
</evidence>
<keyword evidence="3" id="KW-1003">Cell membrane</keyword>
<evidence type="ECO:0000256" key="4">
    <source>
        <dbReference type="ARBA" id="ARBA00022519"/>
    </source>
</evidence>
<dbReference type="AlphaFoldDB" id="A0A378JMF9"/>
<dbReference type="GO" id="GO:0015031">
    <property type="term" value="P:protein transport"/>
    <property type="evidence" value="ECO:0007669"/>
    <property type="project" value="UniProtKB-KW"/>
</dbReference>
<dbReference type="EMBL" id="UGOD01000001">
    <property type="protein sequence ID" value="STX51240.1"/>
    <property type="molecule type" value="Genomic_DNA"/>
</dbReference>
<evidence type="ECO:0000256" key="8">
    <source>
        <dbReference type="ARBA" id="ARBA00023136"/>
    </source>
</evidence>
<keyword evidence="4" id="KW-0997">Cell inner membrane</keyword>
<name>A0A378JMF9_9GAMM</name>
<evidence type="ECO:0000256" key="1">
    <source>
        <dbReference type="ARBA" id="ARBA00004533"/>
    </source>
</evidence>
<keyword evidence="7 9" id="KW-1133">Transmembrane helix</keyword>
<proteinExistence type="predicted"/>